<evidence type="ECO:0000313" key="2">
    <source>
        <dbReference type="EMBL" id="MCH3853831.1"/>
    </source>
</evidence>
<feature type="transmembrane region" description="Helical" evidence="1">
    <location>
        <begin position="30"/>
        <end position="49"/>
    </location>
</feature>
<evidence type="ECO:0000256" key="1">
    <source>
        <dbReference type="SAM" id="Phobius"/>
    </source>
</evidence>
<feature type="transmembrane region" description="Helical" evidence="1">
    <location>
        <begin position="61"/>
        <end position="80"/>
    </location>
</feature>
<gene>
    <name evidence="2" type="ORF">LZC39_17240</name>
</gene>
<evidence type="ECO:0008006" key="4">
    <source>
        <dbReference type="Google" id="ProtNLM"/>
    </source>
</evidence>
<keyword evidence="1" id="KW-0812">Transmembrane</keyword>
<evidence type="ECO:0000313" key="3">
    <source>
        <dbReference type="Proteomes" id="UP001199644"/>
    </source>
</evidence>
<keyword evidence="1" id="KW-0472">Membrane</keyword>
<reference evidence="2" key="1">
    <citation type="submission" date="2021-12" db="EMBL/GenBank/DDBJ databases">
        <title>Prevalence of phenicol resistance gene fexA in Campylobacter isolated from poultry supply chain.</title>
        <authorList>
            <person name="Tang B."/>
            <person name="Zheng X."/>
            <person name="Lin J."/>
            <person name="Lin R."/>
            <person name="Yang H."/>
            <person name="Shen Z."/>
            <person name="Xia F."/>
        </authorList>
    </citation>
    <scope>NUCLEOTIDE SEQUENCE</scope>
    <source>
        <strain evidence="2">CJHN2011004</strain>
    </source>
</reference>
<sequence length="139" mass="16875">MSQTNNNTEIKEQDTQDEIIWEGKKDIPSFLLYWITYIVFLCFFLYLFPRLFNKEIDYYKWFIVFFTFLLGIYAFARAIYQMANIKRIYITKEKLVIKYHIKNDLVFPLGTFFVYYRKISYSPSPGHIVIYTFGDKAKE</sequence>
<name>A0AAW5EG96_CAMJU</name>
<protein>
    <recommendedName>
        <fullName evidence="4">DUF304 domain-containing protein</fullName>
    </recommendedName>
</protein>
<feature type="non-terminal residue" evidence="2">
    <location>
        <position position="139"/>
    </location>
</feature>
<dbReference type="AlphaFoldDB" id="A0AAW5EG96"/>
<comment type="caution">
    <text evidence="2">The sequence shown here is derived from an EMBL/GenBank/DDBJ whole genome shotgun (WGS) entry which is preliminary data.</text>
</comment>
<keyword evidence="1" id="KW-1133">Transmembrane helix</keyword>
<dbReference type="Proteomes" id="UP001199644">
    <property type="component" value="Unassembled WGS sequence"/>
</dbReference>
<accession>A0AAW5EG96</accession>
<dbReference type="EMBL" id="JAJUOL010001322">
    <property type="protein sequence ID" value="MCH3853831.1"/>
    <property type="molecule type" value="Genomic_DNA"/>
</dbReference>
<proteinExistence type="predicted"/>
<organism evidence="2 3">
    <name type="scientific">Campylobacter jejuni</name>
    <dbReference type="NCBI Taxonomy" id="197"/>
    <lineage>
        <taxon>Bacteria</taxon>
        <taxon>Pseudomonadati</taxon>
        <taxon>Campylobacterota</taxon>
        <taxon>Epsilonproteobacteria</taxon>
        <taxon>Campylobacterales</taxon>
        <taxon>Campylobacteraceae</taxon>
        <taxon>Campylobacter</taxon>
    </lineage>
</organism>